<comment type="caution">
    <text evidence="1">The sequence shown here is derived from an EMBL/GenBank/DDBJ whole genome shotgun (WGS) entry which is preliminary data.</text>
</comment>
<organism evidence="1 2">
    <name type="scientific">Hypoxylon rubiginosum</name>
    <dbReference type="NCBI Taxonomy" id="110542"/>
    <lineage>
        <taxon>Eukaryota</taxon>
        <taxon>Fungi</taxon>
        <taxon>Dikarya</taxon>
        <taxon>Ascomycota</taxon>
        <taxon>Pezizomycotina</taxon>
        <taxon>Sordariomycetes</taxon>
        <taxon>Xylariomycetidae</taxon>
        <taxon>Xylariales</taxon>
        <taxon>Hypoxylaceae</taxon>
        <taxon>Hypoxylon</taxon>
    </lineage>
</organism>
<name>A0ACB9YIX6_9PEZI</name>
<protein>
    <submittedName>
        <fullName evidence="1">Uncharacterized protein</fullName>
    </submittedName>
</protein>
<evidence type="ECO:0000313" key="2">
    <source>
        <dbReference type="Proteomes" id="UP001497700"/>
    </source>
</evidence>
<accession>A0ACB9YIX6</accession>
<sequence>MFQSFKGPQGPKQEETNEQEMLATEPPSLSMGAGFDSAAQETTAVALYHPNANSPIYNFMGNPTNALTTTLFHQFLFGLTTSTGNISLIHRPARISGTIHGMSILHRCRLSSPLSNFRLRKKHVRDIKLLCRRFRNREFSRSGAPKTPWDYAHVLLACRKDLARAKRHVNLLWGPAVMVEREVEEVEEEEGEGEEDDEQQGAVRRNRGRRLTI</sequence>
<evidence type="ECO:0000313" key="1">
    <source>
        <dbReference type="EMBL" id="KAI4858898.1"/>
    </source>
</evidence>
<reference evidence="1 2" key="1">
    <citation type="journal article" date="2022" name="New Phytol.">
        <title>Ecological generalism drives hyperdiversity of secondary metabolite gene clusters in xylarialean endophytes.</title>
        <authorList>
            <person name="Franco M.E.E."/>
            <person name="Wisecaver J.H."/>
            <person name="Arnold A.E."/>
            <person name="Ju Y.M."/>
            <person name="Slot J.C."/>
            <person name="Ahrendt S."/>
            <person name="Moore L.P."/>
            <person name="Eastman K.E."/>
            <person name="Scott K."/>
            <person name="Konkel Z."/>
            <person name="Mondo S.J."/>
            <person name="Kuo A."/>
            <person name="Hayes R.D."/>
            <person name="Haridas S."/>
            <person name="Andreopoulos B."/>
            <person name="Riley R."/>
            <person name="LaButti K."/>
            <person name="Pangilinan J."/>
            <person name="Lipzen A."/>
            <person name="Amirebrahimi M."/>
            <person name="Yan J."/>
            <person name="Adam C."/>
            <person name="Keymanesh K."/>
            <person name="Ng V."/>
            <person name="Louie K."/>
            <person name="Northen T."/>
            <person name="Drula E."/>
            <person name="Henrissat B."/>
            <person name="Hsieh H.M."/>
            <person name="Youens-Clark K."/>
            <person name="Lutzoni F."/>
            <person name="Miadlikowska J."/>
            <person name="Eastwood D.C."/>
            <person name="Hamelin R.C."/>
            <person name="Grigoriev I.V."/>
            <person name="U'Ren J.M."/>
        </authorList>
    </citation>
    <scope>NUCLEOTIDE SEQUENCE [LARGE SCALE GENOMIC DNA]</scope>
    <source>
        <strain evidence="1 2">CBS 119005</strain>
    </source>
</reference>
<proteinExistence type="predicted"/>
<dbReference type="Proteomes" id="UP001497700">
    <property type="component" value="Unassembled WGS sequence"/>
</dbReference>
<keyword evidence="2" id="KW-1185">Reference proteome</keyword>
<dbReference type="EMBL" id="MU393675">
    <property type="protein sequence ID" value="KAI4858898.1"/>
    <property type="molecule type" value="Genomic_DNA"/>
</dbReference>
<gene>
    <name evidence="1" type="ORF">F4820DRAFT_441391</name>
</gene>